<dbReference type="Proteomes" id="UP000324222">
    <property type="component" value="Unassembled WGS sequence"/>
</dbReference>
<dbReference type="AlphaFoldDB" id="A0A5B7FVR2"/>
<protein>
    <submittedName>
        <fullName evidence="1">Uncharacterized protein</fullName>
    </submittedName>
</protein>
<evidence type="ECO:0000313" key="2">
    <source>
        <dbReference type="Proteomes" id="UP000324222"/>
    </source>
</evidence>
<name>A0A5B7FVR2_PORTR</name>
<comment type="caution">
    <text evidence="1">The sequence shown here is derived from an EMBL/GenBank/DDBJ whole genome shotgun (WGS) entry which is preliminary data.</text>
</comment>
<keyword evidence="2" id="KW-1185">Reference proteome</keyword>
<organism evidence="1 2">
    <name type="scientific">Portunus trituberculatus</name>
    <name type="common">Swimming crab</name>
    <name type="synonym">Neptunus trituberculatus</name>
    <dbReference type="NCBI Taxonomy" id="210409"/>
    <lineage>
        <taxon>Eukaryota</taxon>
        <taxon>Metazoa</taxon>
        <taxon>Ecdysozoa</taxon>
        <taxon>Arthropoda</taxon>
        <taxon>Crustacea</taxon>
        <taxon>Multicrustacea</taxon>
        <taxon>Malacostraca</taxon>
        <taxon>Eumalacostraca</taxon>
        <taxon>Eucarida</taxon>
        <taxon>Decapoda</taxon>
        <taxon>Pleocyemata</taxon>
        <taxon>Brachyura</taxon>
        <taxon>Eubrachyura</taxon>
        <taxon>Portunoidea</taxon>
        <taxon>Portunidae</taxon>
        <taxon>Portuninae</taxon>
        <taxon>Portunus</taxon>
    </lineage>
</organism>
<sequence>MKRSGTLFHRPHNRQSVTASQWQCHPTVGVLAVAASRQKVPQVSSCCAARHGVASCHSLLSFKNDFHMKQMHLWILLSTAVELIL</sequence>
<dbReference type="EMBL" id="VSRR010008868">
    <property type="protein sequence ID" value="MPC49425.1"/>
    <property type="molecule type" value="Genomic_DNA"/>
</dbReference>
<reference evidence="1 2" key="1">
    <citation type="submission" date="2019-05" db="EMBL/GenBank/DDBJ databases">
        <title>Another draft genome of Portunus trituberculatus and its Hox gene families provides insights of decapod evolution.</title>
        <authorList>
            <person name="Jeong J.-H."/>
            <person name="Song I."/>
            <person name="Kim S."/>
            <person name="Choi T."/>
            <person name="Kim D."/>
            <person name="Ryu S."/>
            <person name="Kim W."/>
        </authorList>
    </citation>
    <scope>NUCLEOTIDE SEQUENCE [LARGE SCALE GENOMIC DNA]</scope>
    <source>
        <tissue evidence="1">Muscle</tissue>
    </source>
</reference>
<proteinExistence type="predicted"/>
<gene>
    <name evidence="1" type="ORF">E2C01_043224</name>
</gene>
<accession>A0A5B7FVR2</accession>
<evidence type="ECO:0000313" key="1">
    <source>
        <dbReference type="EMBL" id="MPC49425.1"/>
    </source>
</evidence>